<dbReference type="Proteomes" id="UP001515500">
    <property type="component" value="Chromosome 18"/>
</dbReference>
<dbReference type="InterPro" id="IPR011990">
    <property type="entry name" value="TPR-like_helical_dom_sf"/>
</dbReference>
<evidence type="ECO:0000313" key="5">
    <source>
        <dbReference type="RefSeq" id="XP_039144440.1"/>
    </source>
</evidence>
<dbReference type="FunFam" id="1.25.40.10:FF:000227">
    <property type="entry name" value="Pentatricopeptide repeat-containing protein At3g13880"/>
    <property type="match status" value="1"/>
</dbReference>
<dbReference type="GO" id="GO:0009451">
    <property type="term" value="P:RNA modification"/>
    <property type="evidence" value="ECO:0007669"/>
    <property type="project" value="InterPro"/>
</dbReference>
<feature type="repeat" description="PPR" evidence="2">
    <location>
        <begin position="94"/>
        <end position="124"/>
    </location>
</feature>
<dbReference type="NCBIfam" id="TIGR00756">
    <property type="entry name" value="PPR"/>
    <property type="match status" value="3"/>
</dbReference>
<dbReference type="Pfam" id="PF20431">
    <property type="entry name" value="E_motif"/>
    <property type="match status" value="1"/>
</dbReference>
<dbReference type="GeneID" id="120281812"/>
<keyword evidence="1" id="KW-0677">Repeat</keyword>
<dbReference type="GO" id="GO:0008270">
    <property type="term" value="F:zinc ion binding"/>
    <property type="evidence" value="ECO:0007669"/>
    <property type="project" value="InterPro"/>
</dbReference>
<evidence type="ECO:0000259" key="3">
    <source>
        <dbReference type="Pfam" id="PF14432"/>
    </source>
</evidence>
<feature type="repeat" description="PPR" evidence="2">
    <location>
        <begin position="363"/>
        <end position="397"/>
    </location>
</feature>
<dbReference type="InterPro" id="IPR032867">
    <property type="entry name" value="DYW_dom"/>
</dbReference>
<evidence type="ECO:0000256" key="2">
    <source>
        <dbReference type="PROSITE-ProRule" id="PRU00708"/>
    </source>
</evidence>
<gene>
    <name evidence="5" type="primary">LOC120281812</name>
</gene>
<feature type="repeat" description="PPR" evidence="2">
    <location>
        <begin position="262"/>
        <end position="296"/>
    </location>
</feature>
<dbReference type="FunFam" id="1.25.40.10:FF:000366">
    <property type="entry name" value="Pentatricopeptide (PPR) repeat-containing protein"/>
    <property type="match status" value="1"/>
</dbReference>
<dbReference type="PANTHER" id="PTHR47926:SF414">
    <property type="entry name" value="PENTATRICOPEPTIDE REPEAT-CONTAINING PROTEIN DOT4, CHLOROPLASTIC-LIKE"/>
    <property type="match status" value="1"/>
</dbReference>
<organism evidence="4 5">
    <name type="scientific">Dioscorea cayennensis subsp. rotundata</name>
    <name type="common">White Guinea yam</name>
    <name type="synonym">Dioscorea rotundata</name>
    <dbReference type="NCBI Taxonomy" id="55577"/>
    <lineage>
        <taxon>Eukaryota</taxon>
        <taxon>Viridiplantae</taxon>
        <taxon>Streptophyta</taxon>
        <taxon>Embryophyta</taxon>
        <taxon>Tracheophyta</taxon>
        <taxon>Spermatophyta</taxon>
        <taxon>Magnoliopsida</taxon>
        <taxon>Liliopsida</taxon>
        <taxon>Dioscoreales</taxon>
        <taxon>Dioscoreaceae</taxon>
        <taxon>Dioscorea</taxon>
    </lineage>
</organism>
<accession>A0AB40D0V6</accession>
<feature type="repeat" description="PPR" evidence="2">
    <location>
        <begin position="500"/>
        <end position="534"/>
    </location>
</feature>
<dbReference type="GO" id="GO:0003723">
    <property type="term" value="F:RNA binding"/>
    <property type="evidence" value="ECO:0007669"/>
    <property type="project" value="InterPro"/>
</dbReference>
<evidence type="ECO:0000256" key="1">
    <source>
        <dbReference type="ARBA" id="ARBA00022737"/>
    </source>
</evidence>
<dbReference type="InterPro" id="IPR002885">
    <property type="entry name" value="PPR_rpt"/>
</dbReference>
<dbReference type="Pfam" id="PF14432">
    <property type="entry name" value="DYW_deaminase"/>
    <property type="match status" value="1"/>
</dbReference>
<dbReference type="RefSeq" id="XP_039144440.1">
    <property type="nucleotide sequence ID" value="XM_039288506.1"/>
</dbReference>
<dbReference type="Pfam" id="PF01535">
    <property type="entry name" value="PPR"/>
    <property type="match status" value="3"/>
</dbReference>
<name>A0AB40D0V6_DIOCR</name>
<dbReference type="Gene3D" id="1.25.40.10">
    <property type="entry name" value="Tetratricopeptide repeat domain"/>
    <property type="match status" value="4"/>
</dbReference>
<dbReference type="AlphaFoldDB" id="A0AB40D0V6"/>
<dbReference type="FunFam" id="1.25.40.10:FF:000031">
    <property type="entry name" value="Pentatricopeptide repeat-containing protein mitochondrial"/>
    <property type="match status" value="1"/>
</dbReference>
<feature type="domain" description="DYW" evidence="3">
    <location>
        <begin position="578"/>
        <end position="670"/>
    </location>
</feature>
<dbReference type="Pfam" id="PF20430">
    <property type="entry name" value="Eplus_motif"/>
    <property type="match status" value="1"/>
</dbReference>
<sequence length="670" mass="75667">MKTRLILQRNPLSFNNVSNRPTFFFKESNSITHTISKLCKQERLEEAINVLHLFSISAPPPPSLYSPLLSLCFTLRAPHQARRILAIARISGADLVVSNRLIHLYAKCGRVGDARKVFGEMPQRDPCSWNTIIAAYSNANKLVEARRLFEDMPGKDHFSWSTMMSAYSRCGLPLEALKLYGKKQFLMSEGVFTCSDKFTASAALAACAAIPCSIRGKEIHAHILRVNLESDIVVLSALTDMYAKCGRMGNARCVFDALLEKDVVSWTGMIGRYFDCGWREQGFKLFSDMLINRVRPTEFTFAAVLDACSVSAAEELGKQVHGSMVRMGIESSSFAGSALVHMYSKCGSIKKASVVFQRMPRRDLVSWTTMISGYAQNGHPEEALMYYELLLRSGMKPDHVTFVGVLSACTHAGLVDKGLEVFHSIKDEFGIAYTGDHYACVVDLLSRAGRFQEVEEIITSMPTKPNKFLWASLLGGCRIYRNLKLAKMAAKALFEIEPENAATYVTLANVYASNNMWEEVERIRQRMEEKQIEKNPGSSWIEIKRQIHVFLVGDKSHPRTDEIYLLLKKLHRRMREEGYVPDINYVLHDVEDEQKEEDLVYHSEKLAVAFGIIAGPAGVPLKVFKNLRICGDCHTAIKFLSRIAEREIVVRDFSRFHHFKNGACSCRDYW</sequence>
<dbReference type="InterPro" id="IPR046849">
    <property type="entry name" value="E2_motif"/>
</dbReference>
<evidence type="ECO:0000313" key="4">
    <source>
        <dbReference type="Proteomes" id="UP001515500"/>
    </source>
</evidence>
<dbReference type="SUPFAM" id="SSF48452">
    <property type="entry name" value="TPR-like"/>
    <property type="match status" value="1"/>
</dbReference>
<dbReference type="PANTHER" id="PTHR47926">
    <property type="entry name" value="PENTATRICOPEPTIDE REPEAT-CONTAINING PROTEIN"/>
    <property type="match status" value="1"/>
</dbReference>
<dbReference type="PROSITE" id="PS51375">
    <property type="entry name" value="PPR"/>
    <property type="match status" value="5"/>
</dbReference>
<proteinExistence type="predicted"/>
<keyword evidence="4" id="KW-1185">Reference proteome</keyword>
<reference evidence="5" key="1">
    <citation type="submission" date="2025-08" db="UniProtKB">
        <authorList>
            <consortium name="RefSeq"/>
        </authorList>
    </citation>
    <scope>IDENTIFICATION</scope>
</reference>
<dbReference type="InterPro" id="IPR046960">
    <property type="entry name" value="PPR_At4g14850-like_plant"/>
</dbReference>
<dbReference type="InterPro" id="IPR046848">
    <property type="entry name" value="E_motif"/>
</dbReference>
<protein>
    <submittedName>
        <fullName evidence="5">LOW QUALITY PROTEIN: pentatricopeptide repeat-containing protein At4g37170-like</fullName>
    </submittedName>
</protein>
<dbReference type="Pfam" id="PF13041">
    <property type="entry name" value="PPR_2"/>
    <property type="match status" value="2"/>
</dbReference>
<feature type="repeat" description="PPR" evidence="2">
    <location>
        <begin position="125"/>
        <end position="159"/>
    </location>
</feature>